<dbReference type="GO" id="GO:0000324">
    <property type="term" value="C:fungal-type vacuole"/>
    <property type="evidence" value="ECO:0007669"/>
    <property type="project" value="TreeGrafter"/>
</dbReference>
<evidence type="ECO:0000313" key="11">
    <source>
        <dbReference type="EMBL" id="KNG82124.1"/>
    </source>
</evidence>
<evidence type="ECO:0000256" key="5">
    <source>
        <dbReference type="ARBA" id="ARBA00023157"/>
    </source>
</evidence>
<reference evidence="11 12" key="1">
    <citation type="submission" date="2014-06" db="EMBL/GenBank/DDBJ databases">
        <title>The Genome of the Aflatoxigenic Filamentous Fungus Aspergillus nomius.</title>
        <authorList>
            <person name="Moore M.G."/>
            <person name="Shannon B.M."/>
            <person name="Brian M.M."/>
        </authorList>
    </citation>
    <scope>NUCLEOTIDE SEQUENCE [LARGE SCALE GENOMIC DNA]</scope>
    <source>
        <strain evidence="11 12">NRRL 13137</strain>
    </source>
</reference>
<dbReference type="PROSITE" id="PS51767">
    <property type="entry name" value="PEPTIDASE_A1"/>
    <property type="match status" value="1"/>
</dbReference>
<gene>
    <name evidence="11" type="ORF">ANOM_009858</name>
</gene>
<evidence type="ECO:0000256" key="8">
    <source>
        <dbReference type="PIRSR" id="PIRSR601461-2"/>
    </source>
</evidence>
<dbReference type="InterPro" id="IPR033121">
    <property type="entry name" value="PEPTIDASE_A1"/>
</dbReference>
<dbReference type="GO" id="GO:0006508">
    <property type="term" value="P:proteolysis"/>
    <property type="evidence" value="ECO:0007669"/>
    <property type="project" value="UniProtKB-KW"/>
</dbReference>
<organism evidence="11 12">
    <name type="scientific">Aspergillus nomiae NRRL (strain ATCC 15546 / NRRL 13137 / CBS 260.88 / M93)</name>
    <dbReference type="NCBI Taxonomy" id="1509407"/>
    <lineage>
        <taxon>Eukaryota</taxon>
        <taxon>Fungi</taxon>
        <taxon>Dikarya</taxon>
        <taxon>Ascomycota</taxon>
        <taxon>Pezizomycotina</taxon>
        <taxon>Eurotiomycetes</taxon>
        <taxon>Eurotiomycetidae</taxon>
        <taxon>Eurotiales</taxon>
        <taxon>Aspergillaceae</taxon>
        <taxon>Aspergillus</taxon>
        <taxon>Aspergillus subgen. Circumdati</taxon>
    </lineage>
</organism>
<evidence type="ECO:0000256" key="2">
    <source>
        <dbReference type="ARBA" id="ARBA00022670"/>
    </source>
</evidence>
<dbReference type="GeneID" id="26811662"/>
<dbReference type="AlphaFoldDB" id="A0A0L1IRL0"/>
<evidence type="ECO:0000313" key="12">
    <source>
        <dbReference type="Proteomes" id="UP000037505"/>
    </source>
</evidence>
<evidence type="ECO:0000256" key="3">
    <source>
        <dbReference type="ARBA" id="ARBA00022750"/>
    </source>
</evidence>
<evidence type="ECO:0000256" key="7">
    <source>
        <dbReference type="PIRSR" id="PIRSR601461-1"/>
    </source>
</evidence>
<sequence length="392" mass="43672">MSMTHVLLAASLLLSYTAAEIHRLPLEKQFLDLNNGDDNIRISPQSQMEVNSPQIALQDPVPDIKGHDIPVKNYRNTQYFSTIRIGTPPQKFKVVLDTASANLWVPSSKCKTYSCKKHKKYKSALSQTYHKNGSEFEIYYGSGGMTGHVSEDMFTIGNLEVHEQLFGEATKVSGFSNVKADGILGLGFASISVNSIAPPFYNMLDQNLFDEPVFAFYLSDTYKGRTSEVTFGGVDDQHYSGDIVKIPLRRKAYWEVDFRGLFFGDKFVDLEDTGAILDTGSSLIGLPSGLFEQVNKAIGATPDYQGRYILECDKRRFMPSLTFVLGEHNFTIGPNDYSLQEKDFCMSALVPMDFPGPTGPLVVLGDAFLRRWYSVYDFGNGAIGLAEAKRKE</sequence>
<dbReference type="FunFam" id="2.40.70.10:FF:000149">
    <property type="entry name" value="Uncharacterized protein"/>
    <property type="match status" value="1"/>
</dbReference>
<keyword evidence="9" id="KW-0732">Signal</keyword>
<dbReference type="SUPFAM" id="SSF50630">
    <property type="entry name" value="Acid proteases"/>
    <property type="match status" value="1"/>
</dbReference>
<keyword evidence="3" id="KW-0064">Aspartyl protease</keyword>
<dbReference type="Gene3D" id="2.40.70.10">
    <property type="entry name" value="Acid Proteases"/>
    <property type="match status" value="2"/>
</dbReference>
<feature type="active site" evidence="7">
    <location>
        <position position="97"/>
    </location>
</feature>
<name>A0A0L1IRL0_ASPN3</name>
<keyword evidence="2 11" id="KW-0645">Protease</keyword>
<dbReference type="GO" id="GO:0004190">
    <property type="term" value="F:aspartic-type endopeptidase activity"/>
    <property type="evidence" value="ECO:0007669"/>
    <property type="project" value="UniProtKB-KW"/>
</dbReference>
<keyword evidence="6" id="KW-0325">Glycoprotein</keyword>
<dbReference type="OrthoDB" id="771136at2759"/>
<dbReference type="Pfam" id="PF00026">
    <property type="entry name" value="Asp"/>
    <property type="match status" value="1"/>
</dbReference>
<dbReference type="STRING" id="1509407.A0A0L1IRL0"/>
<comment type="caution">
    <text evidence="11">The sequence shown here is derived from an EMBL/GenBank/DDBJ whole genome shotgun (WGS) entry which is preliminary data.</text>
</comment>
<dbReference type="PANTHER" id="PTHR47966">
    <property type="entry name" value="BETA-SITE APP-CLEAVING ENZYME, ISOFORM A-RELATED"/>
    <property type="match status" value="1"/>
</dbReference>
<dbReference type="InterPro" id="IPR021109">
    <property type="entry name" value="Peptidase_aspartic_dom_sf"/>
</dbReference>
<feature type="domain" description="Peptidase A1" evidence="10">
    <location>
        <begin position="79"/>
        <end position="386"/>
    </location>
</feature>
<evidence type="ECO:0000259" key="10">
    <source>
        <dbReference type="PROSITE" id="PS51767"/>
    </source>
</evidence>
<comment type="similarity">
    <text evidence="1">Belongs to the peptidase A1 family.</text>
</comment>
<feature type="signal peptide" evidence="9">
    <location>
        <begin position="1"/>
        <end position="19"/>
    </location>
</feature>
<evidence type="ECO:0000256" key="4">
    <source>
        <dbReference type="ARBA" id="ARBA00022801"/>
    </source>
</evidence>
<feature type="disulfide bond" evidence="8">
    <location>
        <begin position="110"/>
        <end position="115"/>
    </location>
</feature>
<keyword evidence="5 8" id="KW-1015">Disulfide bond</keyword>
<dbReference type="Proteomes" id="UP000037505">
    <property type="component" value="Unassembled WGS sequence"/>
</dbReference>
<accession>A0A0L1IRL0</accession>
<keyword evidence="4" id="KW-0378">Hydrolase</keyword>
<dbReference type="RefSeq" id="XP_015403047.1">
    <property type="nucleotide sequence ID" value="XM_015555114.1"/>
</dbReference>
<proteinExistence type="inferred from homology"/>
<protein>
    <submittedName>
        <fullName evidence="11">Vacuolar protease A</fullName>
    </submittedName>
</protein>
<feature type="disulfide bond" evidence="8">
    <location>
        <begin position="312"/>
        <end position="345"/>
    </location>
</feature>
<evidence type="ECO:0000256" key="1">
    <source>
        <dbReference type="ARBA" id="ARBA00007447"/>
    </source>
</evidence>
<feature type="active site" evidence="7">
    <location>
        <position position="278"/>
    </location>
</feature>
<dbReference type="PANTHER" id="PTHR47966:SF51">
    <property type="entry name" value="BETA-SITE APP-CLEAVING ENZYME, ISOFORM A-RELATED"/>
    <property type="match status" value="1"/>
</dbReference>
<dbReference type="EMBL" id="JNOM01000374">
    <property type="protein sequence ID" value="KNG82124.1"/>
    <property type="molecule type" value="Genomic_DNA"/>
</dbReference>
<dbReference type="FunFam" id="2.40.70.10:FF:000002">
    <property type="entry name" value="Vacuolar aspartic proteinase"/>
    <property type="match status" value="1"/>
</dbReference>
<feature type="chain" id="PRO_5005552996" evidence="9">
    <location>
        <begin position="20"/>
        <end position="392"/>
    </location>
</feature>
<evidence type="ECO:0000256" key="6">
    <source>
        <dbReference type="ARBA" id="ARBA00023180"/>
    </source>
</evidence>
<dbReference type="PRINTS" id="PR00792">
    <property type="entry name" value="PEPSIN"/>
</dbReference>
<keyword evidence="12" id="KW-1185">Reference proteome</keyword>
<evidence type="ECO:0000256" key="9">
    <source>
        <dbReference type="SAM" id="SignalP"/>
    </source>
</evidence>
<dbReference type="InterPro" id="IPR001461">
    <property type="entry name" value="Aspartic_peptidase_A1"/>
</dbReference>